<name>A0A1G2LAC2_9BACT</name>
<gene>
    <name evidence="2" type="ORF">A2934_02865</name>
</gene>
<evidence type="ECO:0000256" key="1">
    <source>
        <dbReference type="SAM" id="SignalP"/>
    </source>
</evidence>
<evidence type="ECO:0000313" key="2">
    <source>
        <dbReference type="EMBL" id="OHA07791.1"/>
    </source>
</evidence>
<comment type="caution">
    <text evidence="2">The sequence shown here is derived from an EMBL/GenBank/DDBJ whole genome shotgun (WGS) entry which is preliminary data.</text>
</comment>
<keyword evidence="1" id="KW-0732">Signal</keyword>
<accession>A0A1G2LAC2</accession>
<proteinExistence type="predicted"/>
<dbReference type="Proteomes" id="UP000177982">
    <property type="component" value="Unassembled WGS sequence"/>
</dbReference>
<sequence>MKKIAVLSLLVLVAPALALAGPSLPDYEKEAQITAKWACGGDTTTWTEYSKDEPVGKRYVVEVATVKSGETFFLFMDEKAKQLPSSCDPPEHWMSLNFPDKNGGTSSR</sequence>
<organism evidence="2 3">
    <name type="scientific">Candidatus Sungbacteria bacterium RIFCSPLOWO2_01_FULL_47_10</name>
    <dbReference type="NCBI Taxonomy" id="1802276"/>
    <lineage>
        <taxon>Bacteria</taxon>
        <taxon>Candidatus Sungiibacteriota</taxon>
    </lineage>
</organism>
<protein>
    <submittedName>
        <fullName evidence="2">Uncharacterized protein</fullName>
    </submittedName>
</protein>
<feature type="signal peptide" evidence="1">
    <location>
        <begin position="1"/>
        <end position="20"/>
    </location>
</feature>
<dbReference type="EMBL" id="MHQO01000003">
    <property type="protein sequence ID" value="OHA07791.1"/>
    <property type="molecule type" value="Genomic_DNA"/>
</dbReference>
<reference evidence="2 3" key="1">
    <citation type="journal article" date="2016" name="Nat. Commun.">
        <title>Thousands of microbial genomes shed light on interconnected biogeochemical processes in an aquifer system.</title>
        <authorList>
            <person name="Anantharaman K."/>
            <person name="Brown C.T."/>
            <person name="Hug L.A."/>
            <person name="Sharon I."/>
            <person name="Castelle C.J."/>
            <person name="Probst A.J."/>
            <person name="Thomas B.C."/>
            <person name="Singh A."/>
            <person name="Wilkins M.J."/>
            <person name="Karaoz U."/>
            <person name="Brodie E.L."/>
            <person name="Williams K.H."/>
            <person name="Hubbard S.S."/>
            <person name="Banfield J.F."/>
        </authorList>
    </citation>
    <scope>NUCLEOTIDE SEQUENCE [LARGE SCALE GENOMIC DNA]</scope>
</reference>
<feature type="chain" id="PRO_5009583527" evidence="1">
    <location>
        <begin position="21"/>
        <end position="108"/>
    </location>
</feature>
<evidence type="ECO:0000313" key="3">
    <source>
        <dbReference type="Proteomes" id="UP000177982"/>
    </source>
</evidence>
<dbReference type="AlphaFoldDB" id="A0A1G2LAC2"/>